<dbReference type="Proteomes" id="UP000018468">
    <property type="component" value="Linkage group LG2"/>
</dbReference>
<proteinExistence type="predicted"/>
<feature type="compositionally biased region" description="Low complexity" evidence="1">
    <location>
        <begin position="252"/>
        <end position="272"/>
    </location>
</feature>
<evidence type="ECO:0000313" key="3">
    <source>
        <dbReference type="Ensembl" id="ENSLOCP00000016683.1"/>
    </source>
</evidence>
<feature type="compositionally biased region" description="Polar residues" evidence="1">
    <location>
        <begin position="24"/>
        <end position="36"/>
    </location>
</feature>
<dbReference type="EMBL" id="AHAT01030387">
    <property type="status" value="NOT_ANNOTATED_CDS"/>
    <property type="molecule type" value="Genomic_DNA"/>
</dbReference>
<dbReference type="GO" id="GO:0048812">
    <property type="term" value="P:neuron projection morphogenesis"/>
    <property type="evidence" value="ECO:0007669"/>
    <property type="project" value="InterPro"/>
</dbReference>
<name>W5N7S4_LEPOC</name>
<dbReference type="EMBL" id="AHAT01030385">
    <property type="status" value="NOT_ANNOTATED_CDS"/>
    <property type="molecule type" value="Genomic_DNA"/>
</dbReference>
<feature type="compositionally biased region" description="Pro residues" evidence="1">
    <location>
        <begin position="75"/>
        <end position="92"/>
    </location>
</feature>
<dbReference type="InterPro" id="IPR026722">
    <property type="entry name" value="NYAP1/NYAP2"/>
</dbReference>
<dbReference type="InParanoid" id="W5N7S4"/>
<evidence type="ECO:0000313" key="4">
    <source>
        <dbReference type="Proteomes" id="UP000018468"/>
    </source>
</evidence>
<feature type="region of interest" description="Disordered" evidence="1">
    <location>
        <begin position="1"/>
        <end position="285"/>
    </location>
</feature>
<reference evidence="4" key="1">
    <citation type="submission" date="2011-12" db="EMBL/GenBank/DDBJ databases">
        <title>The Draft Genome of Lepisosteus oculatus.</title>
        <authorList>
            <consortium name="The Broad Institute Genome Assembly &amp; Analysis Group"/>
            <consortium name="Computational R&amp;D Group"/>
            <consortium name="and Sequencing Platform"/>
            <person name="Di Palma F."/>
            <person name="Alfoldi J."/>
            <person name="Johnson J."/>
            <person name="Berlin A."/>
            <person name="Gnerre S."/>
            <person name="Jaffe D."/>
            <person name="MacCallum I."/>
            <person name="Young S."/>
            <person name="Walker B.J."/>
            <person name="Lander E.S."/>
            <person name="Lindblad-Toh K."/>
        </authorList>
    </citation>
    <scope>NUCLEOTIDE SEQUENCE [LARGE SCALE GENOMIC DNA]</scope>
</reference>
<evidence type="ECO:0000256" key="1">
    <source>
        <dbReference type="SAM" id="MobiDB-lite"/>
    </source>
</evidence>
<dbReference type="AlphaFoldDB" id="W5N7S4"/>
<feature type="compositionally biased region" description="Pro residues" evidence="1">
    <location>
        <begin position="136"/>
        <end position="158"/>
    </location>
</feature>
<feature type="compositionally biased region" description="Basic and acidic residues" evidence="1">
    <location>
        <begin position="93"/>
        <end position="106"/>
    </location>
</feature>
<protein>
    <recommendedName>
        <fullName evidence="2">Neuronal tyrosine-phosphorylated phosphoinositide-3-kinase adapter N-terminal domain-containing protein</fullName>
    </recommendedName>
</protein>
<dbReference type="OMA" id="REPQNPP"/>
<dbReference type="Pfam" id="PF15439">
    <property type="entry name" value="NYAP_N"/>
    <property type="match status" value="1"/>
</dbReference>
<reference evidence="3" key="3">
    <citation type="submission" date="2025-09" db="UniProtKB">
        <authorList>
            <consortium name="Ensembl"/>
        </authorList>
    </citation>
    <scope>IDENTIFICATION</scope>
</reference>
<reference evidence="3" key="2">
    <citation type="submission" date="2025-08" db="UniProtKB">
        <authorList>
            <consortium name="Ensembl"/>
        </authorList>
    </citation>
    <scope>IDENTIFICATION</scope>
</reference>
<dbReference type="PANTHER" id="PTHR22633">
    <property type="entry name" value="NEURONAL TYROSINE-PHOSPHORYLATED PHOSPHOINOSITIDE-3-KINASE ADAPTER 2-RELATED"/>
    <property type="match status" value="1"/>
</dbReference>
<dbReference type="Bgee" id="ENSLOCG00000013530">
    <property type="expression patterns" value="Expressed in brain and 2 other cell types or tissues"/>
</dbReference>
<dbReference type="eggNOG" id="ENOG502QRSX">
    <property type="taxonomic scope" value="Eukaryota"/>
</dbReference>
<dbReference type="HOGENOM" id="CLU_1044059_0_0_1"/>
<dbReference type="GeneTree" id="ENSGT00890000139453"/>
<keyword evidence="4" id="KW-1185">Reference proteome</keyword>
<sequence length="285" mass="30118">MGFMTMPASQELSPRPCASAMAPRSQSCHSVGSSVENGEPPPPDPERHQHPTSSRCPPAKPKRHPSTRLSSTGDPRPPPPPPENPPPAPPPAKHSDKKQALKKSDSGELPGRKVPPLKPKRSPNTQLSVSFEDPSIRPPPLPRGPPPAAPPPPRPTPDCSPAGGGGQEEQEEEEEPVYIEMVGDVYREPQNPPPVSHPGATTPDSDSDQSEAIYEEMKYPLPEEAEPRNRALLNPEQLPVPSAKTPTPVLASSSSLPGPHFSSAASSSSSSSKPKATVSISHSAP</sequence>
<evidence type="ECO:0000259" key="2">
    <source>
        <dbReference type="Pfam" id="PF15439"/>
    </source>
</evidence>
<dbReference type="STRING" id="7918.ENSLOCP00000016683"/>
<dbReference type="PANTHER" id="PTHR22633:SF2">
    <property type="entry name" value="NEURONAL TYROSINE-PHOSPHORYLATED PHOSPHOINOSITIDE-3-KINASE ADAPTER 1"/>
    <property type="match status" value="1"/>
</dbReference>
<feature type="domain" description="Neuronal tyrosine-phosphorylated phosphoinositide-3-kinase adapter N-terminal" evidence="2">
    <location>
        <begin position="1"/>
        <end position="256"/>
    </location>
</feature>
<dbReference type="EMBL" id="AHAT01030386">
    <property type="status" value="NOT_ANNOTATED_CDS"/>
    <property type="molecule type" value="Genomic_DNA"/>
</dbReference>
<dbReference type="GO" id="GO:0043491">
    <property type="term" value="P:phosphatidylinositol 3-kinase/protein kinase B signal transduction"/>
    <property type="evidence" value="ECO:0007669"/>
    <property type="project" value="InterPro"/>
</dbReference>
<accession>W5N7S4</accession>
<dbReference type="EMBL" id="AHAT01030388">
    <property type="status" value="NOT_ANNOTATED_CDS"/>
    <property type="molecule type" value="Genomic_DNA"/>
</dbReference>
<organism evidence="3 4">
    <name type="scientific">Lepisosteus oculatus</name>
    <name type="common">Spotted gar</name>
    <dbReference type="NCBI Taxonomy" id="7918"/>
    <lineage>
        <taxon>Eukaryota</taxon>
        <taxon>Metazoa</taxon>
        <taxon>Chordata</taxon>
        <taxon>Craniata</taxon>
        <taxon>Vertebrata</taxon>
        <taxon>Euteleostomi</taxon>
        <taxon>Actinopterygii</taxon>
        <taxon>Neopterygii</taxon>
        <taxon>Holostei</taxon>
        <taxon>Semionotiformes</taxon>
        <taxon>Lepisosteidae</taxon>
        <taxon>Lepisosteus</taxon>
    </lineage>
</organism>
<dbReference type="InterPro" id="IPR039482">
    <property type="entry name" value="NYAP_N"/>
</dbReference>
<dbReference type="Ensembl" id="ENSLOCT00000016713.1">
    <property type="protein sequence ID" value="ENSLOCP00000016683.1"/>
    <property type="gene ID" value="ENSLOCG00000013530.1"/>
</dbReference>
<feature type="compositionally biased region" description="Acidic residues" evidence="1">
    <location>
        <begin position="168"/>
        <end position="177"/>
    </location>
</feature>